<reference evidence="2" key="1">
    <citation type="journal article" date="2014" name="Front. Microbiol.">
        <title>High frequency of phylogenetically diverse reductive dehalogenase-homologous genes in deep subseafloor sedimentary metagenomes.</title>
        <authorList>
            <person name="Kawai M."/>
            <person name="Futagami T."/>
            <person name="Toyoda A."/>
            <person name="Takaki Y."/>
            <person name="Nishi S."/>
            <person name="Hori S."/>
            <person name="Arai W."/>
            <person name="Tsubouchi T."/>
            <person name="Morono Y."/>
            <person name="Uchiyama I."/>
            <person name="Ito T."/>
            <person name="Fujiyama A."/>
            <person name="Inagaki F."/>
            <person name="Takami H."/>
        </authorList>
    </citation>
    <scope>NUCLEOTIDE SEQUENCE</scope>
    <source>
        <strain evidence="2">Expedition CK06-06</strain>
    </source>
</reference>
<dbReference type="EMBL" id="BART01033707">
    <property type="protein sequence ID" value="GAH10245.1"/>
    <property type="molecule type" value="Genomic_DNA"/>
</dbReference>
<proteinExistence type="predicted"/>
<evidence type="ECO:0000256" key="1">
    <source>
        <dbReference type="SAM" id="Phobius"/>
    </source>
</evidence>
<keyword evidence="1" id="KW-0472">Membrane</keyword>
<organism evidence="2">
    <name type="scientific">marine sediment metagenome</name>
    <dbReference type="NCBI Taxonomy" id="412755"/>
    <lineage>
        <taxon>unclassified sequences</taxon>
        <taxon>metagenomes</taxon>
        <taxon>ecological metagenomes</taxon>
    </lineage>
</organism>
<feature type="non-terminal residue" evidence="2">
    <location>
        <position position="1"/>
    </location>
</feature>
<accession>X1DPR6</accession>
<comment type="caution">
    <text evidence="2">The sequence shown here is derived from an EMBL/GenBank/DDBJ whole genome shotgun (WGS) entry which is preliminary data.</text>
</comment>
<dbReference type="AlphaFoldDB" id="X1DPR6"/>
<gene>
    <name evidence="2" type="ORF">S01H4_57828</name>
</gene>
<feature type="transmembrane region" description="Helical" evidence="1">
    <location>
        <begin position="79"/>
        <end position="98"/>
    </location>
</feature>
<name>X1DPR6_9ZZZZ</name>
<evidence type="ECO:0000313" key="2">
    <source>
        <dbReference type="EMBL" id="GAH10245.1"/>
    </source>
</evidence>
<keyword evidence="1" id="KW-0812">Transmembrane</keyword>
<sequence length="104" mass="11369">TNGWNVTLATLVLAGNVSNSDVYLNYSWDTNSSENQVVIRYVIASYFLSSDFRSTNENKTVVLLGDITDGFSGVVDVEVVVIIITVLSMAIITIMAIGSRQKLF</sequence>
<protein>
    <submittedName>
        <fullName evidence="2">Uncharacterized protein</fullName>
    </submittedName>
</protein>
<keyword evidence="1" id="KW-1133">Transmembrane helix</keyword>